<dbReference type="STRING" id="1236971.JCM9152_770"/>
<dbReference type="EMBL" id="BAUU01000004">
    <property type="protein sequence ID" value="GAE29413.1"/>
    <property type="molecule type" value="Genomic_DNA"/>
</dbReference>
<dbReference type="PANTHER" id="PTHR46018:SF4">
    <property type="entry name" value="METALLO-HYDROLASE YHFI-RELATED"/>
    <property type="match status" value="1"/>
</dbReference>
<dbReference type="Pfam" id="PF12706">
    <property type="entry name" value="Lactamase_B_2"/>
    <property type="match status" value="1"/>
</dbReference>
<dbReference type="GO" id="GO:0042781">
    <property type="term" value="F:3'-tRNA processing endoribonuclease activity"/>
    <property type="evidence" value="ECO:0007669"/>
    <property type="project" value="TreeGrafter"/>
</dbReference>
<dbReference type="AlphaFoldDB" id="W4QCN8"/>
<dbReference type="InterPro" id="IPR036866">
    <property type="entry name" value="RibonucZ/Hydroxyglut_hydro"/>
</dbReference>
<name>W4QCN8_9BACI</name>
<keyword evidence="4" id="KW-1185">Reference proteome</keyword>
<dbReference type="RefSeq" id="WP_035340973.1">
    <property type="nucleotide sequence ID" value="NZ_BAUU01000004.1"/>
</dbReference>
<organism evidence="3 4">
    <name type="scientific">Halalkalibacter hemicellulosilyticusJCM 9152</name>
    <dbReference type="NCBI Taxonomy" id="1236971"/>
    <lineage>
        <taxon>Bacteria</taxon>
        <taxon>Bacillati</taxon>
        <taxon>Bacillota</taxon>
        <taxon>Bacilli</taxon>
        <taxon>Bacillales</taxon>
        <taxon>Bacillaceae</taxon>
        <taxon>Halalkalibacter</taxon>
    </lineage>
</organism>
<protein>
    <submittedName>
        <fullName evidence="3">Metal-dependent hydrolases of the beta-lactamase superfamily I</fullName>
    </submittedName>
</protein>
<dbReference type="Proteomes" id="UP000018895">
    <property type="component" value="Unassembled WGS sequence"/>
</dbReference>
<evidence type="ECO:0000313" key="4">
    <source>
        <dbReference type="Proteomes" id="UP000018895"/>
    </source>
</evidence>
<gene>
    <name evidence="3" type="ORF">JCM9152_770</name>
</gene>
<sequence>MKITIIGFWGAYPEKNAATSCYLLEQNDFHLLIDCGSGALAQLQNYLPLHNLDGLILSHYHHDHIADVGSLQYSRLIYNQLHKSSTLFPIYGHNKNKAAFKSLHFHDVTEGHVIEENKPVQIGPWQVTFCKTEHSAYCLAMKFLDPTTGKQFVYTADTFWCDELVTFAAGTDLLICEASLYEDTHAAKTGHMTPVLAAKLAREANVQTLVLTHLPHFGDHRDLVKRAKEVFDGEVILAKAGLSFS</sequence>
<dbReference type="CDD" id="cd07716">
    <property type="entry name" value="RNaseZ_short-form-like_MBL-fold"/>
    <property type="match status" value="1"/>
</dbReference>
<evidence type="ECO:0000256" key="1">
    <source>
        <dbReference type="ARBA" id="ARBA00022833"/>
    </source>
</evidence>
<dbReference type="PANTHER" id="PTHR46018">
    <property type="entry name" value="ZINC PHOSPHODIESTERASE ELAC PROTEIN 1"/>
    <property type="match status" value="1"/>
</dbReference>
<dbReference type="SMART" id="SM00849">
    <property type="entry name" value="Lactamase_B"/>
    <property type="match status" value="1"/>
</dbReference>
<keyword evidence="1" id="KW-0862">Zinc</keyword>
<feature type="domain" description="Metallo-beta-lactamase" evidence="2">
    <location>
        <begin position="18"/>
        <end position="199"/>
    </location>
</feature>
<reference evidence="3" key="1">
    <citation type="journal article" date="2014" name="Genome Announc.">
        <title>Draft Genome Sequences of Three Alkaliphilic Bacillus Strains, Bacillus wakoensis JCM 9140T, Bacillus akibai JCM 9157T, and Bacillus hemicellulosilyticus JCM 9152T.</title>
        <authorList>
            <person name="Yuki M."/>
            <person name="Oshima K."/>
            <person name="Suda W."/>
            <person name="Oshida Y."/>
            <person name="Kitamura K."/>
            <person name="Iida T."/>
            <person name="Hattori M."/>
            <person name="Ohkuma M."/>
        </authorList>
    </citation>
    <scope>NUCLEOTIDE SEQUENCE [LARGE SCALE GENOMIC DNA]</scope>
    <source>
        <strain evidence="3">JCM 9152</strain>
    </source>
</reference>
<dbReference type="Gene3D" id="3.60.15.10">
    <property type="entry name" value="Ribonuclease Z/Hydroxyacylglutathione hydrolase-like"/>
    <property type="match status" value="1"/>
</dbReference>
<comment type="caution">
    <text evidence="3">The sequence shown here is derived from an EMBL/GenBank/DDBJ whole genome shotgun (WGS) entry which is preliminary data.</text>
</comment>
<proteinExistence type="predicted"/>
<dbReference type="OrthoDB" id="9794898at2"/>
<dbReference type="SUPFAM" id="SSF56281">
    <property type="entry name" value="Metallo-hydrolase/oxidoreductase"/>
    <property type="match status" value="1"/>
</dbReference>
<evidence type="ECO:0000313" key="3">
    <source>
        <dbReference type="EMBL" id="GAE29413.1"/>
    </source>
</evidence>
<accession>W4QCN8</accession>
<dbReference type="InterPro" id="IPR001279">
    <property type="entry name" value="Metallo-B-lactamas"/>
</dbReference>
<keyword evidence="3" id="KW-0378">Hydrolase</keyword>
<evidence type="ECO:0000259" key="2">
    <source>
        <dbReference type="SMART" id="SM00849"/>
    </source>
</evidence>